<evidence type="ECO:0000313" key="2">
    <source>
        <dbReference type="EMBL" id="TNN62404.1"/>
    </source>
</evidence>
<dbReference type="EMBL" id="SRLO01000294">
    <property type="protein sequence ID" value="TNN62404.1"/>
    <property type="molecule type" value="Genomic_DNA"/>
</dbReference>
<evidence type="ECO:0000313" key="3">
    <source>
        <dbReference type="Proteomes" id="UP000314294"/>
    </source>
</evidence>
<dbReference type="AlphaFoldDB" id="A0A4Z2HBY3"/>
<sequence>METESVEREEEGETGSGDSDRERAGSWDRSRGESIDPGHCKQKTFHCDDTSLKPLPAASTTFILFSWKAILSLLQSLICNNRPPYGAQRAGEVIVRCDARPGGQARRGLSARLFGQPRLGFRKPHRRLISGSLDTRGAEPINRAVKEAFHWPSRKLDSRVTDGDSSVWQTDRRAEPEKERPLRNDNTDDIIKRQQGQLFATCCLPSGPIY</sequence>
<gene>
    <name evidence="2" type="ORF">EYF80_027415</name>
</gene>
<evidence type="ECO:0000256" key="1">
    <source>
        <dbReference type="SAM" id="MobiDB-lite"/>
    </source>
</evidence>
<comment type="caution">
    <text evidence="2">The sequence shown here is derived from an EMBL/GenBank/DDBJ whole genome shotgun (WGS) entry which is preliminary data.</text>
</comment>
<reference evidence="2 3" key="1">
    <citation type="submission" date="2019-03" db="EMBL/GenBank/DDBJ databases">
        <title>First draft genome of Liparis tanakae, snailfish: a comprehensive survey of snailfish specific genes.</title>
        <authorList>
            <person name="Kim W."/>
            <person name="Song I."/>
            <person name="Jeong J.-H."/>
            <person name="Kim D."/>
            <person name="Kim S."/>
            <person name="Ryu S."/>
            <person name="Song J.Y."/>
            <person name="Lee S.K."/>
        </authorList>
    </citation>
    <scope>NUCLEOTIDE SEQUENCE [LARGE SCALE GENOMIC DNA]</scope>
    <source>
        <tissue evidence="2">Muscle</tissue>
    </source>
</reference>
<feature type="region of interest" description="Disordered" evidence="1">
    <location>
        <begin position="1"/>
        <end position="40"/>
    </location>
</feature>
<accession>A0A4Z2HBY3</accession>
<dbReference type="Proteomes" id="UP000314294">
    <property type="component" value="Unassembled WGS sequence"/>
</dbReference>
<feature type="compositionally biased region" description="Basic and acidic residues" evidence="1">
    <location>
        <begin position="18"/>
        <end position="40"/>
    </location>
</feature>
<keyword evidence="3" id="KW-1185">Reference proteome</keyword>
<feature type="region of interest" description="Disordered" evidence="1">
    <location>
        <begin position="156"/>
        <end position="186"/>
    </location>
</feature>
<name>A0A4Z2HBY3_9TELE</name>
<feature type="compositionally biased region" description="Basic and acidic residues" evidence="1">
    <location>
        <begin position="170"/>
        <end position="186"/>
    </location>
</feature>
<protein>
    <submittedName>
        <fullName evidence="2">Uncharacterized protein</fullName>
    </submittedName>
</protein>
<organism evidence="2 3">
    <name type="scientific">Liparis tanakae</name>
    <name type="common">Tanaka's snailfish</name>
    <dbReference type="NCBI Taxonomy" id="230148"/>
    <lineage>
        <taxon>Eukaryota</taxon>
        <taxon>Metazoa</taxon>
        <taxon>Chordata</taxon>
        <taxon>Craniata</taxon>
        <taxon>Vertebrata</taxon>
        <taxon>Euteleostomi</taxon>
        <taxon>Actinopterygii</taxon>
        <taxon>Neopterygii</taxon>
        <taxon>Teleostei</taxon>
        <taxon>Neoteleostei</taxon>
        <taxon>Acanthomorphata</taxon>
        <taxon>Eupercaria</taxon>
        <taxon>Perciformes</taxon>
        <taxon>Cottioidei</taxon>
        <taxon>Cottales</taxon>
        <taxon>Liparidae</taxon>
        <taxon>Liparis</taxon>
    </lineage>
</organism>
<proteinExistence type="predicted"/>
<feature type="compositionally biased region" description="Acidic residues" evidence="1">
    <location>
        <begin position="1"/>
        <end position="13"/>
    </location>
</feature>